<evidence type="ECO:0000256" key="4">
    <source>
        <dbReference type="ARBA" id="ARBA00022900"/>
    </source>
</evidence>
<name>A0ABP1P4Z4_XYLVO</name>
<keyword evidence="4" id="KW-0722">Serine protease inhibitor</keyword>
<accession>A0ABP1P4Z4</accession>
<feature type="domain" description="TIL" evidence="6">
    <location>
        <begin position="32"/>
        <end position="87"/>
    </location>
</feature>
<evidence type="ECO:0000256" key="5">
    <source>
        <dbReference type="SAM" id="SignalP"/>
    </source>
</evidence>
<comment type="subcellular location">
    <subcellularLocation>
        <location evidence="1">Secreted</location>
    </subcellularLocation>
</comment>
<evidence type="ECO:0000256" key="3">
    <source>
        <dbReference type="ARBA" id="ARBA00022525"/>
    </source>
</evidence>
<dbReference type="EMBL" id="CAXAJV020001299">
    <property type="protein sequence ID" value="CAL7948341.1"/>
    <property type="molecule type" value="Genomic_DNA"/>
</dbReference>
<evidence type="ECO:0000313" key="7">
    <source>
        <dbReference type="EMBL" id="CAL7948341.1"/>
    </source>
</evidence>
<dbReference type="SUPFAM" id="SSF57567">
    <property type="entry name" value="Serine protease inhibitors"/>
    <property type="match status" value="1"/>
</dbReference>
<protein>
    <recommendedName>
        <fullName evidence="6">TIL domain-containing protein</fullName>
    </recommendedName>
</protein>
<evidence type="ECO:0000259" key="6">
    <source>
        <dbReference type="Pfam" id="PF01826"/>
    </source>
</evidence>
<comment type="similarity">
    <text evidence="2">Belongs to the serine protease inhibitor-like (TIL domain-containing) family.</text>
</comment>
<comment type="caution">
    <text evidence="7">The sequence shown here is derived from an EMBL/GenBank/DDBJ whole genome shotgun (WGS) entry which is preliminary data.</text>
</comment>
<dbReference type="InterPro" id="IPR002919">
    <property type="entry name" value="TIL_dom"/>
</dbReference>
<proteinExistence type="inferred from homology"/>
<dbReference type="Gene3D" id="2.10.25.10">
    <property type="entry name" value="Laminin"/>
    <property type="match status" value="1"/>
</dbReference>
<keyword evidence="8" id="KW-1185">Reference proteome</keyword>
<evidence type="ECO:0000313" key="8">
    <source>
        <dbReference type="Proteomes" id="UP001642520"/>
    </source>
</evidence>
<dbReference type="Proteomes" id="UP001642520">
    <property type="component" value="Unassembled WGS sequence"/>
</dbReference>
<dbReference type="CDD" id="cd19941">
    <property type="entry name" value="TIL"/>
    <property type="match status" value="1"/>
</dbReference>
<gene>
    <name evidence="7" type="ORF">XYLVIOL_LOCUS8804</name>
</gene>
<evidence type="ECO:0000256" key="2">
    <source>
        <dbReference type="ARBA" id="ARBA00007611"/>
    </source>
</evidence>
<keyword evidence="4" id="KW-0646">Protease inhibitor</keyword>
<feature type="chain" id="PRO_5046889879" description="TIL domain-containing protein" evidence="5">
    <location>
        <begin position="27"/>
        <end position="88"/>
    </location>
</feature>
<feature type="signal peptide" evidence="5">
    <location>
        <begin position="1"/>
        <end position="26"/>
    </location>
</feature>
<dbReference type="Pfam" id="PF01826">
    <property type="entry name" value="TIL"/>
    <property type="match status" value="1"/>
</dbReference>
<sequence length="88" mass="9504">MSRIVALFALLAVALVICQTETGVQAESTPLCPVNETWMPCGNLCEKECNTKFKPCPRICVPSGACGCAASYFRNQDDNKCVLSQDCP</sequence>
<reference evidence="7 8" key="1">
    <citation type="submission" date="2024-08" db="EMBL/GenBank/DDBJ databases">
        <authorList>
            <person name="Will J Nash"/>
            <person name="Angela Man"/>
            <person name="Seanna McTaggart"/>
            <person name="Kendall Baker"/>
            <person name="Tom Barker"/>
            <person name="Leah Catchpole"/>
            <person name="Alex Durrant"/>
            <person name="Karim Gharbi"/>
            <person name="Naomi Irish"/>
            <person name="Gemy Kaithakottil"/>
            <person name="Debby Ku"/>
            <person name="Aaliyah Providence"/>
            <person name="Felix Shaw"/>
            <person name="David Swarbreck"/>
            <person name="Chris Watkins"/>
            <person name="Ann M. McCartney"/>
            <person name="Giulio Formenti"/>
            <person name="Alice Mouton"/>
            <person name="Noel Vella"/>
            <person name="Bjorn M von Reumont"/>
            <person name="Adriana Vella"/>
            <person name="Wilfried Haerty"/>
        </authorList>
    </citation>
    <scope>NUCLEOTIDE SEQUENCE [LARGE SCALE GENOMIC DNA]</scope>
</reference>
<organism evidence="7 8">
    <name type="scientific">Xylocopa violacea</name>
    <name type="common">Violet carpenter bee</name>
    <name type="synonym">Apis violacea</name>
    <dbReference type="NCBI Taxonomy" id="135666"/>
    <lineage>
        <taxon>Eukaryota</taxon>
        <taxon>Metazoa</taxon>
        <taxon>Ecdysozoa</taxon>
        <taxon>Arthropoda</taxon>
        <taxon>Hexapoda</taxon>
        <taxon>Insecta</taxon>
        <taxon>Pterygota</taxon>
        <taxon>Neoptera</taxon>
        <taxon>Endopterygota</taxon>
        <taxon>Hymenoptera</taxon>
        <taxon>Apocrita</taxon>
        <taxon>Aculeata</taxon>
        <taxon>Apoidea</taxon>
        <taxon>Anthophila</taxon>
        <taxon>Apidae</taxon>
        <taxon>Xylocopa</taxon>
        <taxon>Xylocopa</taxon>
    </lineage>
</organism>
<keyword evidence="5" id="KW-0732">Signal</keyword>
<evidence type="ECO:0000256" key="1">
    <source>
        <dbReference type="ARBA" id="ARBA00004613"/>
    </source>
</evidence>
<dbReference type="InterPro" id="IPR036084">
    <property type="entry name" value="Ser_inhib-like_sf"/>
</dbReference>
<keyword evidence="3" id="KW-0964">Secreted</keyword>